<dbReference type="SUPFAM" id="SSF53335">
    <property type="entry name" value="S-adenosyl-L-methionine-dependent methyltransferases"/>
    <property type="match status" value="1"/>
</dbReference>
<name>A0A1F8FUQ0_9BACT</name>
<dbReference type="InterPro" id="IPR029063">
    <property type="entry name" value="SAM-dependent_MTases_sf"/>
</dbReference>
<comment type="caution">
    <text evidence="1">The sequence shown here is derived from an EMBL/GenBank/DDBJ whole genome shotgun (WGS) entry which is preliminary data.</text>
</comment>
<gene>
    <name evidence="1" type="ORF">A3C88_00100</name>
</gene>
<dbReference type="Pfam" id="PF13489">
    <property type="entry name" value="Methyltransf_23"/>
    <property type="match status" value="1"/>
</dbReference>
<proteinExistence type="predicted"/>
<evidence type="ECO:0008006" key="3">
    <source>
        <dbReference type="Google" id="ProtNLM"/>
    </source>
</evidence>
<dbReference type="EMBL" id="MGJZ01000025">
    <property type="protein sequence ID" value="OGN16755.1"/>
    <property type="molecule type" value="Genomic_DNA"/>
</dbReference>
<protein>
    <recommendedName>
        <fullName evidence="3">Methyltransferase type 11 domain-containing protein</fullName>
    </recommendedName>
</protein>
<dbReference type="Proteomes" id="UP000178117">
    <property type="component" value="Unassembled WGS sequence"/>
</dbReference>
<evidence type="ECO:0000313" key="1">
    <source>
        <dbReference type="EMBL" id="OGN16755.1"/>
    </source>
</evidence>
<sequence length="239" mass="27083">MSKRTEAWQKHWGTSYDSEFKIATIMEVLRRMSENGKLGRNIIDIGTGRIPVTILTDRRKHKIVDVDLCVELMPHPFCHNRLPVKADIEELVEPSFSTRRIMARIAKFLDVPFRGPSQIFDCAILSEILNYIDGPRVLKALHPFIKPGGLVVILNGRRGDRELFVPNPPKDESDIIWALLDGGYQPMYVQPFDERLIPDKKAAEIRMTLITARRAEGPINKLAWANEVIASSSTIPTTA</sequence>
<reference evidence="1 2" key="1">
    <citation type="journal article" date="2016" name="Nat. Commun.">
        <title>Thousands of microbial genomes shed light on interconnected biogeochemical processes in an aquifer system.</title>
        <authorList>
            <person name="Anantharaman K."/>
            <person name="Brown C.T."/>
            <person name="Hug L.A."/>
            <person name="Sharon I."/>
            <person name="Castelle C.J."/>
            <person name="Probst A.J."/>
            <person name="Thomas B.C."/>
            <person name="Singh A."/>
            <person name="Wilkins M.J."/>
            <person name="Karaoz U."/>
            <person name="Brodie E.L."/>
            <person name="Williams K.H."/>
            <person name="Hubbard S.S."/>
            <person name="Banfield J.F."/>
        </authorList>
    </citation>
    <scope>NUCLEOTIDE SEQUENCE [LARGE SCALE GENOMIC DNA]</scope>
</reference>
<accession>A0A1F8FUQ0</accession>
<dbReference type="Gene3D" id="3.40.50.150">
    <property type="entry name" value="Vaccinia Virus protein VP39"/>
    <property type="match status" value="1"/>
</dbReference>
<evidence type="ECO:0000313" key="2">
    <source>
        <dbReference type="Proteomes" id="UP000178117"/>
    </source>
</evidence>
<organism evidence="1 2">
    <name type="scientific">Candidatus Yanofskybacteria bacterium RIFCSPHIGHO2_02_FULL_50_12</name>
    <dbReference type="NCBI Taxonomy" id="1802685"/>
    <lineage>
        <taxon>Bacteria</taxon>
        <taxon>Candidatus Yanofskyibacteriota</taxon>
    </lineage>
</organism>
<dbReference type="AlphaFoldDB" id="A0A1F8FUQ0"/>